<dbReference type="RefSeq" id="WP_133151961.1">
    <property type="nucleotide sequence ID" value="NZ_MDBG01000106.1"/>
</dbReference>
<protein>
    <submittedName>
        <fullName evidence="1">Uncharacterized protein</fullName>
    </submittedName>
</protein>
<proteinExistence type="predicted"/>
<gene>
    <name evidence="1" type="ORF">FC057_22810</name>
</gene>
<reference evidence="1 2" key="1">
    <citation type="submission" date="2019-04" db="EMBL/GenBank/DDBJ databases">
        <title>A reverse ecology approach based on a biological definition of microbial populations.</title>
        <authorList>
            <person name="Arevalo P."/>
            <person name="Vaninsberghe D."/>
            <person name="Elsherbini J."/>
            <person name="Gore J."/>
            <person name="Polz M."/>
        </authorList>
    </citation>
    <scope>NUCLEOTIDE SEQUENCE [LARGE SCALE GENOMIC DNA]</scope>
    <source>
        <strain evidence="1 2">10N.222.45.A8</strain>
    </source>
</reference>
<dbReference type="AlphaFoldDB" id="A0AB38NMU4"/>
<comment type="caution">
    <text evidence="1">The sequence shown here is derived from an EMBL/GenBank/DDBJ whole genome shotgun (WGS) entry which is preliminary data.</text>
</comment>
<sequence>MKNLVALFTFMEKVILNLKYQLQKAFLCSFGKHIDCNGANFCGACGYKVNPNAYHGFVATLYDGTKIQVNAINEMHARSLVIYESCDAIDRDTGEPLSRTKIHPENIKSIALKS</sequence>
<dbReference type="EMBL" id="SYVV01000044">
    <property type="protein sequence ID" value="TKG27881.1"/>
    <property type="molecule type" value="Genomic_DNA"/>
</dbReference>
<evidence type="ECO:0000313" key="1">
    <source>
        <dbReference type="EMBL" id="TKG27881.1"/>
    </source>
</evidence>
<name>A0AB38NMU4_9VIBR</name>
<accession>A0AB38NMU4</accession>
<organism evidence="1 2">
    <name type="scientific">Vibrio tasmaniensis</name>
    <dbReference type="NCBI Taxonomy" id="212663"/>
    <lineage>
        <taxon>Bacteria</taxon>
        <taxon>Pseudomonadati</taxon>
        <taxon>Pseudomonadota</taxon>
        <taxon>Gammaproteobacteria</taxon>
        <taxon>Vibrionales</taxon>
        <taxon>Vibrionaceae</taxon>
        <taxon>Vibrio</taxon>
    </lineage>
</organism>
<evidence type="ECO:0000313" key="2">
    <source>
        <dbReference type="Proteomes" id="UP000308018"/>
    </source>
</evidence>
<dbReference type="Proteomes" id="UP000308018">
    <property type="component" value="Unassembled WGS sequence"/>
</dbReference>